<feature type="transmembrane region" description="Helical" evidence="1">
    <location>
        <begin position="132"/>
        <end position="155"/>
    </location>
</feature>
<gene>
    <name evidence="2" type="ORF">EAV92_05725</name>
</gene>
<evidence type="ECO:0000313" key="2">
    <source>
        <dbReference type="EMBL" id="AYQ72113.1"/>
    </source>
</evidence>
<evidence type="ECO:0000313" key="3">
    <source>
        <dbReference type="Proteomes" id="UP000269097"/>
    </source>
</evidence>
<feature type="transmembrane region" description="Helical" evidence="1">
    <location>
        <begin position="41"/>
        <end position="65"/>
    </location>
</feature>
<organism evidence="2 3">
    <name type="scientific">Cohnella candidum</name>
    <dbReference type="NCBI Taxonomy" id="2674991"/>
    <lineage>
        <taxon>Bacteria</taxon>
        <taxon>Bacillati</taxon>
        <taxon>Bacillota</taxon>
        <taxon>Bacilli</taxon>
        <taxon>Bacillales</taxon>
        <taxon>Paenibacillaceae</taxon>
        <taxon>Cohnella</taxon>
    </lineage>
</organism>
<sequence>MLLWLTTLFFLSTALLGLVDLLTFKPNPVGHMSGNGNPALLAIFVFVPAYLAFVLLLGILSFLFFRSGFRSGKLFAEWIIIAFFGGCLLVWLVKMHAQGIFYTLGGKPSDPDSLITGWSMFNQYTNMVYFNYLTYSLGMLVSILIGYFAALAIWYDSRKSGNRKE</sequence>
<proteinExistence type="predicted"/>
<feature type="transmembrane region" description="Helical" evidence="1">
    <location>
        <begin position="74"/>
        <end position="93"/>
    </location>
</feature>
<dbReference type="KEGG" id="coh:EAV92_05725"/>
<protein>
    <submittedName>
        <fullName evidence="2">Uncharacterized protein</fullName>
    </submittedName>
</protein>
<name>A0A3G3JV34_9BACL</name>
<evidence type="ECO:0000256" key="1">
    <source>
        <dbReference type="SAM" id="Phobius"/>
    </source>
</evidence>
<dbReference type="RefSeq" id="WP_123040173.1">
    <property type="nucleotide sequence ID" value="NZ_CP033433.1"/>
</dbReference>
<keyword evidence="3" id="KW-1185">Reference proteome</keyword>
<keyword evidence="1" id="KW-0472">Membrane</keyword>
<keyword evidence="1" id="KW-0812">Transmembrane</keyword>
<dbReference type="Proteomes" id="UP000269097">
    <property type="component" value="Chromosome"/>
</dbReference>
<dbReference type="EMBL" id="CP033433">
    <property type="protein sequence ID" value="AYQ72113.1"/>
    <property type="molecule type" value="Genomic_DNA"/>
</dbReference>
<reference evidence="2 3" key="1">
    <citation type="submission" date="2018-10" db="EMBL/GenBank/DDBJ databases">
        <title>Genome Sequence of Cohnella sp.</title>
        <authorList>
            <person name="Srinivasan S."/>
            <person name="Kim M.K."/>
        </authorList>
    </citation>
    <scope>NUCLEOTIDE SEQUENCE [LARGE SCALE GENOMIC DNA]</scope>
    <source>
        <strain evidence="2 3">18JY8-7</strain>
    </source>
</reference>
<dbReference type="AlphaFoldDB" id="A0A3G3JV34"/>
<keyword evidence="1" id="KW-1133">Transmembrane helix</keyword>
<accession>A0A3G3JV34</accession>